<reference evidence="1 2" key="1">
    <citation type="submission" date="2014-04" db="EMBL/GenBank/DDBJ databases">
        <authorList>
            <consortium name="DOE Joint Genome Institute"/>
            <person name="Kuo A."/>
            <person name="Ruytinx J."/>
            <person name="Rineau F."/>
            <person name="Colpaert J."/>
            <person name="Kohler A."/>
            <person name="Nagy L.G."/>
            <person name="Floudas D."/>
            <person name="Copeland A."/>
            <person name="Barry K.W."/>
            <person name="Cichocki N."/>
            <person name="Veneault-Fourrey C."/>
            <person name="LaButti K."/>
            <person name="Lindquist E.A."/>
            <person name="Lipzen A."/>
            <person name="Lundell T."/>
            <person name="Morin E."/>
            <person name="Murat C."/>
            <person name="Sun H."/>
            <person name="Tunlid A."/>
            <person name="Henrissat B."/>
            <person name="Grigoriev I.V."/>
            <person name="Hibbett D.S."/>
            <person name="Martin F."/>
            <person name="Nordberg H.P."/>
            <person name="Cantor M.N."/>
            <person name="Hua S.X."/>
        </authorList>
    </citation>
    <scope>NUCLEOTIDE SEQUENCE [LARGE SCALE GENOMIC DNA]</scope>
    <source>
        <strain evidence="1 2">UH-Slu-Lm8-n1</strain>
    </source>
</reference>
<sequence length="53" mass="6178">MPRFRETTSLTPQIDRDFYYADSTLLEPIIGARLYRRLLPTSTHASCTQYPLT</sequence>
<accession>A0A0D0AKM2</accession>
<dbReference type="EMBL" id="KN835697">
    <property type="protein sequence ID" value="KIK34827.1"/>
    <property type="molecule type" value="Genomic_DNA"/>
</dbReference>
<gene>
    <name evidence="1" type="ORF">CY34DRAFT_812632</name>
</gene>
<protein>
    <submittedName>
        <fullName evidence="1">Uncharacterized protein</fullName>
    </submittedName>
</protein>
<reference evidence="2" key="2">
    <citation type="submission" date="2015-01" db="EMBL/GenBank/DDBJ databases">
        <title>Evolutionary Origins and Diversification of the Mycorrhizal Mutualists.</title>
        <authorList>
            <consortium name="DOE Joint Genome Institute"/>
            <consortium name="Mycorrhizal Genomics Consortium"/>
            <person name="Kohler A."/>
            <person name="Kuo A."/>
            <person name="Nagy L.G."/>
            <person name="Floudas D."/>
            <person name="Copeland A."/>
            <person name="Barry K.W."/>
            <person name="Cichocki N."/>
            <person name="Veneault-Fourrey C."/>
            <person name="LaButti K."/>
            <person name="Lindquist E.A."/>
            <person name="Lipzen A."/>
            <person name="Lundell T."/>
            <person name="Morin E."/>
            <person name="Murat C."/>
            <person name="Riley R."/>
            <person name="Ohm R."/>
            <person name="Sun H."/>
            <person name="Tunlid A."/>
            <person name="Henrissat B."/>
            <person name="Grigoriev I.V."/>
            <person name="Hibbett D.S."/>
            <person name="Martin F."/>
        </authorList>
    </citation>
    <scope>NUCLEOTIDE SEQUENCE [LARGE SCALE GENOMIC DNA]</scope>
    <source>
        <strain evidence="2">UH-Slu-Lm8-n1</strain>
    </source>
</reference>
<keyword evidence="2" id="KW-1185">Reference proteome</keyword>
<dbReference type="Proteomes" id="UP000054485">
    <property type="component" value="Unassembled WGS sequence"/>
</dbReference>
<dbReference type="HOGENOM" id="CLU_3070279_0_0_1"/>
<evidence type="ECO:0000313" key="1">
    <source>
        <dbReference type="EMBL" id="KIK34827.1"/>
    </source>
</evidence>
<dbReference type="AlphaFoldDB" id="A0A0D0AKM2"/>
<name>A0A0D0AKM2_9AGAM</name>
<evidence type="ECO:0000313" key="2">
    <source>
        <dbReference type="Proteomes" id="UP000054485"/>
    </source>
</evidence>
<dbReference type="InParanoid" id="A0A0D0AKM2"/>
<organism evidence="1 2">
    <name type="scientific">Suillus luteus UH-Slu-Lm8-n1</name>
    <dbReference type="NCBI Taxonomy" id="930992"/>
    <lineage>
        <taxon>Eukaryota</taxon>
        <taxon>Fungi</taxon>
        <taxon>Dikarya</taxon>
        <taxon>Basidiomycota</taxon>
        <taxon>Agaricomycotina</taxon>
        <taxon>Agaricomycetes</taxon>
        <taxon>Agaricomycetidae</taxon>
        <taxon>Boletales</taxon>
        <taxon>Suillineae</taxon>
        <taxon>Suillaceae</taxon>
        <taxon>Suillus</taxon>
    </lineage>
</organism>
<proteinExistence type="predicted"/>